<evidence type="ECO:0000256" key="1">
    <source>
        <dbReference type="ARBA" id="ARBA00004147"/>
    </source>
</evidence>
<dbReference type="GO" id="GO:0003677">
    <property type="term" value="F:DNA binding"/>
    <property type="evidence" value="ECO:0007669"/>
    <property type="project" value="UniProtKB-KW"/>
</dbReference>
<keyword evidence="13" id="KW-0238">DNA-binding</keyword>
<dbReference type="PROSITE" id="PS52020">
    <property type="entry name" value="CRESS_DNA_REP"/>
    <property type="match status" value="1"/>
</dbReference>
<dbReference type="SUPFAM" id="SSF55464">
    <property type="entry name" value="Origin of replication-binding domain, RBD-like"/>
    <property type="match status" value="1"/>
</dbReference>
<evidence type="ECO:0000256" key="9">
    <source>
        <dbReference type="ARBA" id="ARBA00022741"/>
    </source>
</evidence>
<dbReference type="InterPro" id="IPR027417">
    <property type="entry name" value="P-loop_NTPase"/>
</dbReference>
<name>A0A8K1HI75_9VIRU</name>
<evidence type="ECO:0000256" key="6">
    <source>
        <dbReference type="ARBA" id="ARBA00022705"/>
    </source>
</evidence>
<dbReference type="SUPFAM" id="SSF52540">
    <property type="entry name" value="P-loop containing nucleoside triphosphate hydrolases"/>
    <property type="match status" value="1"/>
</dbReference>
<evidence type="ECO:0000256" key="13">
    <source>
        <dbReference type="ARBA" id="ARBA00023125"/>
    </source>
</evidence>
<evidence type="ECO:0000256" key="12">
    <source>
        <dbReference type="ARBA" id="ARBA00023124"/>
    </source>
</evidence>
<dbReference type="GO" id="GO:0016888">
    <property type="term" value="F:DNA endonuclease activity, producing 5'-phosphomonoesters"/>
    <property type="evidence" value="ECO:0007669"/>
    <property type="project" value="InterPro"/>
</dbReference>
<proteinExistence type="predicted"/>
<evidence type="ECO:0000256" key="2">
    <source>
        <dbReference type="ARBA" id="ARBA00014531"/>
    </source>
</evidence>
<organism evidence="15">
    <name type="scientific">Red panda feces-associated gemycircularvirus</name>
    <dbReference type="NCBI Taxonomy" id="2864013"/>
    <lineage>
        <taxon>Viruses</taxon>
        <taxon>Monodnaviria</taxon>
        <taxon>Shotokuvirae</taxon>
        <taxon>Cressdnaviricota</taxon>
        <taxon>Repensiviricetes</taxon>
        <taxon>Geplafuvirales</taxon>
        <taxon>Genomoviridae</taxon>
        <taxon>Gemycircularvirus</taxon>
    </lineage>
</organism>
<dbReference type="PRINTS" id="PR00228">
    <property type="entry name" value="GEMCOATCLVL1"/>
</dbReference>
<evidence type="ECO:0000256" key="8">
    <source>
        <dbReference type="ARBA" id="ARBA00022723"/>
    </source>
</evidence>
<keyword evidence="12" id="KW-0190">Covalent protein-DNA linkage</keyword>
<accession>A0A8K1HI75</accession>
<dbReference type="GO" id="GO:0046872">
    <property type="term" value="F:metal ion binding"/>
    <property type="evidence" value="ECO:0007669"/>
    <property type="project" value="UniProtKB-KW"/>
</dbReference>
<dbReference type="InterPro" id="IPR022692">
    <property type="entry name" value="Gemini_AL1_REP_central"/>
</dbReference>
<keyword evidence="3" id="KW-1048">Host nucleus</keyword>
<keyword evidence="6" id="KW-0235">DNA replication</keyword>
<keyword evidence="11" id="KW-0378">Hydrolase</keyword>
<dbReference type="Gene3D" id="3.40.50.300">
    <property type="entry name" value="P-loop containing nucleotide triphosphate hydrolases"/>
    <property type="match status" value="1"/>
</dbReference>
<protein>
    <recommendedName>
        <fullName evidence="2">Replication-associated protein</fullName>
    </recommendedName>
</protein>
<evidence type="ECO:0000313" key="15">
    <source>
        <dbReference type="EMBL" id="UBJ26153.1"/>
    </source>
</evidence>
<keyword evidence="4" id="KW-0808">Transferase</keyword>
<keyword evidence="5" id="KW-0548">Nucleotidyltransferase</keyword>
<dbReference type="EMBL" id="MZ556167">
    <property type="protein sequence ID" value="UBJ26153.1"/>
    <property type="molecule type" value="Genomic_DNA"/>
</dbReference>
<feature type="domain" description="CRESS-DNA virus Rep endonuclease" evidence="14">
    <location>
        <begin position="4"/>
        <end position="109"/>
    </location>
</feature>
<dbReference type="Pfam" id="PF08283">
    <property type="entry name" value="Gemini_AL1_M"/>
    <property type="match status" value="1"/>
</dbReference>
<comment type="subcellular location">
    <subcellularLocation>
        <location evidence="1">Host nucleus</location>
    </subcellularLocation>
</comment>
<dbReference type="GO" id="GO:0006260">
    <property type="term" value="P:DNA replication"/>
    <property type="evidence" value="ECO:0007669"/>
    <property type="project" value="UniProtKB-KW"/>
</dbReference>
<dbReference type="GO" id="GO:0000166">
    <property type="term" value="F:nucleotide binding"/>
    <property type="evidence" value="ECO:0007669"/>
    <property type="project" value="UniProtKB-KW"/>
</dbReference>
<keyword evidence="9" id="KW-0547">Nucleotide-binding</keyword>
<dbReference type="GO" id="GO:0016779">
    <property type="term" value="F:nucleotidyltransferase activity"/>
    <property type="evidence" value="ECO:0007669"/>
    <property type="project" value="UniProtKB-KW"/>
</dbReference>
<sequence>MPFRCQSRYVLLTYAQCGDLDPFEVVALLSGLGAECIIGREEHADEGVHLHAFVDFGRRPDIRNERFADVAGRHPNVQPFGRTPEKGFDYAIKDGDVVAGGLERPNGDKVSETCSIWSRICLATSTSEFWDLVRELAPRALLTNFTSLRAYADWNFRPERVPYCTPVDISFDLSGVPELDEWLHSNLFGSGVGRSKSLILYGPTRLGKTLWARSLGKHVYFGGLFNLSELDEELDDVKYAVFDDMQGGFDFFHGYKFWLGAQSEFTVTDKYKGKRHIKWGKPSIWLCNVNPAGEKVDWDWVEGNCTIVSLNEPIFRANTE</sequence>
<keyword evidence="7" id="KW-0540">Nuclease</keyword>
<dbReference type="InterPro" id="IPR049912">
    <property type="entry name" value="CRESS_DNA_REP"/>
</dbReference>
<evidence type="ECO:0000259" key="14">
    <source>
        <dbReference type="PROSITE" id="PS52020"/>
    </source>
</evidence>
<dbReference type="InterPro" id="IPR001301">
    <property type="entry name" value="Gemini_AL1_CLV"/>
</dbReference>
<evidence type="ECO:0000256" key="7">
    <source>
        <dbReference type="ARBA" id="ARBA00022722"/>
    </source>
</evidence>
<keyword evidence="10" id="KW-0255">Endonuclease</keyword>
<keyword evidence="8" id="KW-0479">Metal-binding</keyword>
<evidence type="ECO:0000256" key="11">
    <source>
        <dbReference type="ARBA" id="ARBA00022801"/>
    </source>
</evidence>
<evidence type="ECO:0000256" key="4">
    <source>
        <dbReference type="ARBA" id="ARBA00022679"/>
    </source>
</evidence>
<dbReference type="Gene3D" id="3.40.1310.20">
    <property type="match status" value="1"/>
</dbReference>
<dbReference type="GO" id="GO:0042025">
    <property type="term" value="C:host cell nucleus"/>
    <property type="evidence" value="ECO:0007669"/>
    <property type="project" value="UniProtKB-SubCell"/>
</dbReference>
<evidence type="ECO:0000256" key="10">
    <source>
        <dbReference type="ARBA" id="ARBA00022759"/>
    </source>
</evidence>
<evidence type="ECO:0000256" key="5">
    <source>
        <dbReference type="ARBA" id="ARBA00022695"/>
    </source>
</evidence>
<dbReference type="Pfam" id="PF00799">
    <property type="entry name" value="Gemini_AL1"/>
    <property type="match status" value="1"/>
</dbReference>
<evidence type="ECO:0000256" key="3">
    <source>
        <dbReference type="ARBA" id="ARBA00022562"/>
    </source>
</evidence>
<reference evidence="15" key="1">
    <citation type="submission" date="2021-07" db="EMBL/GenBank/DDBJ databases">
        <title>Communication and adaptive evolution of viruses within giant pandas and their associated organisms in a local ecological environment.</title>
        <authorList>
            <person name="Zhao M."/>
            <person name="Liu S."/>
            <person name="Zhang W."/>
        </authorList>
    </citation>
    <scope>NUCLEOTIDE SEQUENCE</scope>
    <source>
        <strain evidence="15">Rpf278geno04-12</strain>
    </source>
</reference>
<dbReference type="GO" id="GO:0005198">
    <property type="term" value="F:structural molecule activity"/>
    <property type="evidence" value="ECO:0007669"/>
    <property type="project" value="InterPro"/>
</dbReference>